<keyword evidence="2" id="KW-0812">Transmembrane</keyword>
<feature type="region of interest" description="Disordered" evidence="1">
    <location>
        <begin position="53"/>
        <end position="72"/>
    </location>
</feature>
<protein>
    <submittedName>
        <fullName evidence="3">Uncharacterized protein</fullName>
    </submittedName>
</protein>
<evidence type="ECO:0000256" key="1">
    <source>
        <dbReference type="SAM" id="MobiDB-lite"/>
    </source>
</evidence>
<evidence type="ECO:0000313" key="4">
    <source>
        <dbReference type="Proteomes" id="UP000799764"/>
    </source>
</evidence>
<keyword evidence="2" id="KW-0472">Membrane</keyword>
<accession>A0A9P4PAH5</accession>
<name>A0A9P4PAH5_9PLEO</name>
<evidence type="ECO:0000313" key="3">
    <source>
        <dbReference type="EMBL" id="KAF2441430.1"/>
    </source>
</evidence>
<evidence type="ECO:0000256" key="2">
    <source>
        <dbReference type="SAM" id="Phobius"/>
    </source>
</evidence>
<reference evidence="3" key="1">
    <citation type="journal article" date="2020" name="Stud. Mycol.">
        <title>101 Dothideomycetes genomes: a test case for predicting lifestyles and emergence of pathogens.</title>
        <authorList>
            <person name="Haridas S."/>
            <person name="Albert R."/>
            <person name="Binder M."/>
            <person name="Bloem J."/>
            <person name="Labutti K."/>
            <person name="Salamov A."/>
            <person name="Andreopoulos B."/>
            <person name="Baker S."/>
            <person name="Barry K."/>
            <person name="Bills G."/>
            <person name="Bluhm B."/>
            <person name="Cannon C."/>
            <person name="Castanera R."/>
            <person name="Culley D."/>
            <person name="Daum C."/>
            <person name="Ezra D."/>
            <person name="Gonzalez J."/>
            <person name="Henrissat B."/>
            <person name="Kuo A."/>
            <person name="Liang C."/>
            <person name="Lipzen A."/>
            <person name="Lutzoni F."/>
            <person name="Magnuson J."/>
            <person name="Mondo S."/>
            <person name="Nolan M."/>
            <person name="Ohm R."/>
            <person name="Pangilinan J."/>
            <person name="Park H.-J."/>
            <person name="Ramirez L."/>
            <person name="Alfaro M."/>
            <person name="Sun H."/>
            <person name="Tritt A."/>
            <person name="Yoshinaga Y."/>
            <person name="Zwiers L.-H."/>
            <person name="Turgeon B."/>
            <person name="Goodwin S."/>
            <person name="Spatafora J."/>
            <person name="Crous P."/>
            <person name="Grigoriev I."/>
        </authorList>
    </citation>
    <scope>NUCLEOTIDE SEQUENCE</scope>
    <source>
        <strain evidence="3">CBS 690.94</strain>
    </source>
</reference>
<keyword evidence="4" id="KW-1185">Reference proteome</keyword>
<dbReference type="Proteomes" id="UP000799764">
    <property type="component" value="Unassembled WGS sequence"/>
</dbReference>
<dbReference type="EMBL" id="MU001505">
    <property type="protein sequence ID" value="KAF2441430.1"/>
    <property type="molecule type" value="Genomic_DNA"/>
</dbReference>
<organism evidence="3 4">
    <name type="scientific">Karstenula rhodostoma CBS 690.94</name>
    <dbReference type="NCBI Taxonomy" id="1392251"/>
    <lineage>
        <taxon>Eukaryota</taxon>
        <taxon>Fungi</taxon>
        <taxon>Dikarya</taxon>
        <taxon>Ascomycota</taxon>
        <taxon>Pezizomycotina</taxon>
        <taxon>Dothideomycetes</taxon>
        <taxon>Pleosporomycetidae</taxon>
        <taxon>Pleosporales</taxon>
        <taxon>Massarineae</taxon>
        <taxon>Didymosphaeriaceae</taxon>
        <taxon>Karstenula</taxon>
    </lineage>
</organism>
<dbReference type="OrthoDB" id="3788327at2759"/>
<dbReference type="AlphaFoldDB" id="A0A9P4PAH5"/>
<feature type="compositionally biased region" description="Low complexity" evidence="1">
    <location>
        <begin position="60"/>
        <end position="72"/>
    </location>
</feature>
<proteinExistence type="predicted"/>
<gene>
    <name evidence="3" type="ORF">P171DRAFT_497675</name>
</gene>
<comment type="caution">
    <text evidence="3">The sequence shown here is derived from an EMBL/GenBank/DDBJ whole genome shotgun (WGS) entry which is preliminary data.</text>
</comment>
<feature type="transmembrane region" description="Helical" evidence="2">
    <location>
        <begin position="288"/>
        <end position="309"/>
    </location>
</feature>
<keyword evidence="2" id="KW-1133">Transmembrane helix</keyword>
<sequence>MDIPRVMSCVYPLAQDLIPGTYSDCQFDGETIFPLEQFGGGADDATIVLPSSDSIRSTNSDDTVSSWRTSSSGSTLATSITSSLSKTASIVWGGFNRVVRPNRFSATSRWIQDGSWPQFGQEDIHAEALPLQTLSGCGTYAGCNQTRSPCCEGEESKSIRLKFDFGCRSHIYELEYAVFRQWKYVSLLVSAVQEEGVNCALIWDECERLQVMAGDWEARVTPGWQVTIFCEDDNVDDDEEEDDWSEVDNEKDDPWDIEKGYGGEWWFKLWKTRVERKKEGRIKKQKPWMIGVVAVAGIGVAFSIVTWLSSREHRLIALD</sequence>